<dbReference type="InterPro" id="IPR000073">
    <property type="entry name" value="AB_hydrolase_1"/>
</dbReference>
<dbReference type="Gene3D" id="3.40.50.1820">
    <property type="entry name" value="alpha/beta hydrolase"/>
    <property type="match status" value="1"/>
</dbReference>
<dbReference type="Proteomes" id="UP000502677">
    <property type="component" value="Chromosome"/>
</dbReference>
<evidence type="ECO:0000313" key="2">
    <source>
        <dbReference type="EMBL" id="QIK64789.1"/>
    </source>
</evidence>
<keyword evidence="3" id="KW-1185">Reference proteome</keyword>
<keyword evidence="2" id="KW-0378">Hydrolase</keyword>
<dbReference type="AlphaFoldDB" id="A0A6G7XK35"/>
<dbReference type="InterPro" id="IPR029058">
    <property type="entry name" value="AB_hydrolase_fold"/>
</dbReference>
<reference evidence="2 3" key="1">
    <citation type="submission" date="2020-03" db="EMBL/GenBank/DDBJ databases">
        <title>Leucobacter sp. nov., isolated from beetles.</title>
        <authorList>
            <person name="Hyun D.-W."/>
            <person name="Bae J.-W."/>
        </authorList>
    </citation>
    <scope>NUCLEOTIDE SEQUENCE [LARGE SCALE GENOMIC DNA]</scope>
    <source>
        <strain evidence="2 3">HDW9C</strain>
    </source>
</reference>
<dbReference type="InterPro" id="IPR050228">
    <property type="entry name" value="Carboxylesterase_BioH"/>
</dbReference>
<dbReference type="GO" id="GO:0016787">
    <property type="term" value="F:hydrolase activity"/>
    <property type="evidence" value="ECO:0007669"/>
    <property type="project" value="UniProtKB-KW"/>
</dbReference>
<feature type="domain" description="AB hydrolase-1" evidence="1">
    <location>
        <begin position="13"/>
        <end position="226"/>
    </location>
</feature>
<protein>
    <submittedName>
        <fullName evidence="2">Alpha/beta fold hydrolase</fullName>
    </submittedName>
</protein>
<dbReference type="Pfam" id="PF12697">
    <property type="entry name" value="Abhydrolase_6"/>
    <property type="match status" value="1"/>
</dbReference>
<proteinExistence type="predicted"/>
<name>A0A6G7XK35_9MICO</name>
<dbReference type="SUPFAM" id="SSF53474">
    <property type="entry name" value="alpha/beta-Hydrolases"/>
    <property type="match status" value="1"/>
</dbReference>
<accession>A0A6G7XK35</accession>
<sequence length="233" mass="24962">MGSGREFIPTAHALEGRKVVLVDLRGHGRSTRIPSDLSRDAFVSDVAAVIDAVTEGGTTGPVDLVGQSMGGHTAMLVGAAHPEKVRRLVLLEVDEGNGSPEDHADLGEWLRAWPVPFANREAAIAHLGDDPLSQAWANDLEQRADGLHPRFDADVMVETIRAVAVPRWEEWESVSAPTLAVYAKGGMFTAEQKDRFISRGAQVTRVDLAGGSHDAHLDAFDEWVAALSGFVAA</sequence>
<dbReference type="EMBL" id="CP049863">
    <property type="protein sequence ID" value="QIK64789.1"/>
    <property type="molecule type" value="Genomic_DNA"/>
</dbReference>
<dbReference type="PRINTS" id="PR00111">
    <property type="entry name" value="ABHYDROLASE"/>
</dbReference>
<dbReference type="PANTHER" id="PTHR43194:SF2">
    <property type="entry name" value="PEROXISOMAL MEMBRANE PROTEIN LPX1"/>
    <property type="match status" value="1"/>
</dbReference>
<gene>
    <name evidence="2" type="ORF">G7068_08785</name>
</gene>
<evidence type="ECO:0000259" key="1">
    <source>
        <dbReference type="Pfam" id="PF12697"/>
    </source>
</evidence>
<organism evidence="2 3">
    <name type="scientific">Leucobacter viscericola</name>
    <dbReference type="NCBI Taxonomy" id="2714935"/>
    <lineage>
        <taxon>Bacteria</taxon>
        <taxon>Bacillati</taxon>
        <taxon>Actinomycetota</taxon>
        <taxon>Actinomycetes</taxon>
        <taxon>Micrococcales</taxon>
        <taxon>Microbacteriaceae</taxon>
        <taxon>Leucobacter</taxon>
    </lineage>
</organism>
<evidence type="ECO:0000313" key="3">
    <source>
        <dbReference type="Proteomes" id="UP000502677"/>
    </source>
</evidence>
<dbReference type="PANTHER" id="PTHR43194">
    <property type="entry name" value="HYDROLASE ALPHA/BETA FOLD FAMILY"/>
    <property type="match status" value="1"/>
</dbReference>
<dbReference type="KEGG" id="lvi:G7068_08785"/>